<protein>
    <recommendedName>
        <fullName evidence="3">Methyltransferase</fullName>
    </recommendedName>
</protein>
<dbReference type="EMBL" id="LJYG01000062">
    <property type="protein sequence ID" value="KRQ12608.1"/>
    <property type="molecule type" value="Genomic_DNA"/>
</dbReference>
<reference evidence="1 2" key="1">
    <citation type="submission" date="2015-09" db="EMBL/GenBank/DDBJ databases">
        <title>Draft Genome Sequence of Bradyrhizobium manausense Strain BR 3351T, a Novel Symbiotic Nitrogen-Fixing Alphaproteobacterium Isolated from Brazilian Amazon Rain Forest.</title>
        <authorList>
            <person name="De Araujo J.L."/>
            <person name="Zilli J.E."/>
        </authorList>
    </citation>
    <scope>NUCLEOTIDE SEQUENCE [LARGE SCALE GENOMIC DNA]</scope>
    <source>
        <strain evidence="1 2">BR3351</strain>
    </source>
</reference>
<proteinExistence type="predicted"/>
<sequence length="229" mass="26616">MEQLFYSHTGRLAHKWHHYHRIYDRHLERFRGTSVKFLEIGVSHGGSLQIWSKYFGPNATIFGIDVDPRCSVVDDPPSINVRIGSQGDVQFLRSVVAEMGGIDIVLDDGSHWVPHQRASFEALFPLISARGVYIVEDLQTNYWRGRYEGGWRRRSTFLEQMKDLVDDMHKWWHTKPQRLPDAHRFVDAVHFYNAMVVIEKEPQDKPSSIQIGEPSFVDPFTARVEEPIE</sequence>
<dbReference type="SUPFAM" id="SSF53335">
    <property type="entry name" value="S-adenosyl-L-methionine-dependent methyltransferases"/>
    <property type="match status" value="1"/>
</dbReference>
<dbReference type="Gene3D" id="3.40.50.150">
    <property type="entry name" value="Vaccinia Virus protein VP39"/>
    <property type="match status" value="1"/>
</dbReference>
<evidence type="ECO:0000313" key="2">
    <source>
        <dbReference type="Proteomes" id="UP000051936"/>
    </source>
</evidence>
<comment type="caution">
    <text evidence="1">The sequence shown here is derived from an EMBL/GenBank/DDBJ whole genome shotgun (WGS) entry which is preliminary data.</text>
</comment>
<dbReference type="Proteomes" id="UP000051936">
    <property type="component" value="Unassembled WGS sequence"/>
</dbReference>
<gene>
    <name evidence="1" type="ORF">AOQ71_15770</name>
</gene>
<evidence type="ECO:0008006" key="3">
    <source>
        <dbReference type="Google" id="ProtNLM"/>
    </source>
</evidence>
<accession>A0A0R3DS77</accession>
<name>A0A0R3DS77_9BRAD</name>
<organism evidence="1 2">
    <name type="scientific">Bradyrhizobium manausense</name>
    <dbReference type="NCBI Taxonomy" id="989370"/>
    <lineage>
        <taxon>Bacteria</taxon>
        <taxon>Pseudomonadati</taxon>
        <taxon>Pseudomonadota</taxon>
        <taxon>Alphaproteobacteria</taxon>
        <taxon>Hyphomicrobiales</taxon>
        <taxon>Nitrobacteraceae</taxon>
        <taxon>Bradyrhizobium</taxon>
    </lineage>
</organism>
<evidence type="ECO:0000313" key="1">
    <source>
        <dbReference type="EMBL" id="KRQ12608.1"/>
    </source>
</evidence>
<dbReference type="STRING" id="989370.AOQ71_15770"/>
<keyword evidence="2" id="KW-1185">Reference proteome</keyword>
<dbReference type="InterPro" id="IPR029063">
    <property type="entry name" value="SAM-dependent_MTases_sf"/>
</dbReference>
<dbReference type="AlphaFoldDB" id="A0A0R3DS77"/>